<dbReference type="AlphaFoldDB" id="A0AAW6U254"/>
<protein>
    <submittedName>
        <fullName evidence="5">Glycosyltransferase</fullName>
        <ecNumber evidence="5">2.4.-.-</ecNumber>
    </submittedName>
</protein>
<comment type="caution">
    <text evidence="5">The sequence shown here is derived from an EMBL/GenBank/DDBJ whole genome shotgun (WGS) entry which is preliminary data.</text>
</comment>
<reference evidence="5" key="1">
    <citation type="submission" date="2023-05" db="EMBL/GenBank/DDBJ databases">
        <title>Anaerotaeda fermentans gen. nov., sp. nov., a novel anaerobic planctomycete of the new family within the order Sedimentisphaerales isolated from Taman Peninsula, Russia.</title>
        <authorList>
            <person name="Khomyakova M.A."/>
            <person name="Merkel A.Y."/>
            <person name="Slobodkin A.I."/>
        </authorList>
    </citation>
    <scope>NUCLEOTIDE SEQUENCE</scope>
    <source>
        <strain evidence="5">M17dextr</strain>
    </source>
</reference>
<feature type="domain" description="Glycosyltransferase 2-like" evidence="4">
    <location>
        <begin position="6"/>
        <end position="145"/>
    </location>
</feature>
<keyword evidence="6" id="KW-1185">Reference proteome</keyword>
<dbReference type="InterPro" id="IPR001173">
    <property type="entry name" value="Glyco_trans_2-like"/>
</dbReference>
<comment type="similarity">
    <text evidence="1">Belongs to the glycosyltransferase 2 family.</text>
</comment>
<dbReference type="PANTHER" id="PTHR43179:SF12">
    <property type="entry name" value="GALACTOFURANOSYLTRANSFERASE GLFT2"/>
    <property type="match status" value="1"/>
</dbReference>
<evidence type="ECO:0000259" key="4">
    <source>
        <dbReference type="Pfam" id="PF00535"/>
    </source>
</evidence>
<evidence type="ECO:0000313" key="6">
    <source>
        <dbReference type="Proteomes" id="UP001431776"/>
    </source>
</evidence>
<name>A0AAW6U254_9BACT</name>
<keyword evidence="2 5" id="KW-0328">Glycosyltransferase</keyword>
<organism evidence="5 6">
    <name type="scientific">Anaerobaca lacustris</name>
    <dbReference type="NCBI Taxonomy" id="3044600"/>
    <lineage>
        <taxon>Bacteria</taxon>
        <taxon>Pseudomonadati</taxon>
        <taxon>Planctomycetota</taxon>
        <taxon>Phycisphaerae</taxon>
        <taxon>Sedimentisphaerales</taxon>
        <taxon>Anaerobacaceae</taxon>
        <taxon>Anaerobaca</taxon>
    </lineage>
</organism>
<dbReference type="Pfam" id="PF00535">
    <property type="entry name" value="Glycos_transf_2"/>
    <property type="match status" value="1"/>
</dbReference>
<sequence>MTIELVFITYQRLEYTKLALASVLADPTEEFSLTIWDNASTDGTPAYLRNEVSDPRIADIVLSKENVGQTAAVNEVWGRSKADLLGKLDNDCIVTPGWTRTLAQAHRDIEPLGVVACWHFFSDDFDYDRARHKIQTFGSHRIFRHPWTCGTGLLIKKTDFQDFGPIPGQATTQYWLRMAAAGRINGFYYPLIYQEHMDDPKSRHCLMHGAGSFERYREVTFGLCAGRYHDMDSRMTLRREVVRNLLEDPFAPQYYLGWRRKMRSLRARASRLLSWPRARRTGSGRR</sequence>
<evidence type="ECO:0000256" key="2">
    <source>
        <dbReference type="ARBA" id="ARBA00022676"/>
    </source>
</evidence>
<dbReference type="InterPro" id="IPR029044">
    <property type="entry name" value="Nucleotide-diphossugar_trans"/>
</dbReference>
<gene>
    <name evidence="5" type="ORF">QJ522_11575</name>
</gene>
<proteinExistence type="inferred from homology"/>
<evidence type="ECO:0000313" key="5">
    <source>
        <dbReference type="EMBL" id="MDI6449686.1"/>
    </source>
</evidence>
<dbReference type="SUPFAM" id="SSF53448">
    <property type="entry name" value="Nucleotide-diphospho-sugar transferases"/>
    <property type="match status" value="1"/>
</dbReference>
<dbReference type="GO" id="GO:0016757">
    <property type="term" value="F:glycosyltransferase activity"/>
    <property type="evidence" value="ECO:0007669"/>
    <property type="project" value="UniProtKB-KW"/>
</dbReference>
<dbReference type="RefSeq" id="WP_349245094.1">
    <property type="nucleotide sequence ID" value="NZ_JASCXX010000012.1"/>
</dbReference>
<dbReference type="EMBL" id="JASCXX010000012">
    <property type="protein sequence ID" value="MDI6449686.1"/>
    <property type="molecule type" value="Genomic_DNA"/>
</dbReference>
<accession>A0AAW6U254</accession>
<dbReference type="EC" id="2.4.-.-" evidence="5"/>
<dbReference type="Gene3D" id="3.90.550.10">
    <property type="entry name" value="Spore Coat Polysaccharide Biosynthesis Protein SpsA, Chain A"/>
    <property type="match status" value="1"/>
</dbReference>
<evidence type="ECO:0000256" key="3">
    <source>
        <dbReference type="ARBA" id="ARBA00022679"/>
    </source>
</evidence>
<dbReference type="PANTHER" id="PTHR43179">
    <property type="entry name" value="RHAMNOSYLTRANSFERASE WBBL"/>
    <property type="match status" value="1"/>
</dbReference>
<dbReference type="Proteomes" id="UP001431776">
    <property type="component" value="Unassembled WGS sequence"/>
</dbReference>
<evidence type="ECO:0000256" key="1">
    <source>
        <dbReference type="ARBA" id="ARBA00006739"/>
    </source>
</evidence>
<keyword evidence="3 5" id="KW-0808">Transferase</keyword>